<reference evidence="1 2" key="1">
    <citation type="submission" date="2020-07" db="EMBL/GenBank/DDBJ databases">
        <title>Comparative genomics of pyrophilous fungi reveals a link between fire events and developmental genes.</title>
        <authorList>
            <consortium name="DOE Joint Genome Institute"/>
            <person name="Steindorff A.S."/>
            <person name="Carver A."/>
            <person name="Calhoun S."/>
            <person name="Stillman K."/>
            <person name="Liu H."/>
            <person name="Lipzen A."/>
            <person name="Pangilinan J."/>
            <person name="Labutti K."/>
            <person name="Bruns T.D."/>
            <person name="Grigoriev I.V."/>
        </authorList>
    </citation>
    <scope>NUCLEOTIDE SEQUENCE [LARGE SCALE GENOMIC DNA]</scope>
    <source>
        <strain evidence="1 2">CBS 144469</strain>
    </source>
</reference>
<proteinExistence type="predicted"/>
<gene>
    <name evidence="1" type="ORF">DFP72DRAFT_846427</name>
</gene>
<organism evidence="1 2">
    <name type="scientific">Ephemerocybe angulata</name>
    <dbReference type="NCBI Taxonomy" id="980116"/>
    <lineage>
        <taxon>Eukaryota</taxon>
        <taxon>Fungi</taxon>
        <taxon>Dikarya</taxon>
        <taxon>Basidiomycota</taxon>
        <taxon>Agaricomycotina</taxon>
        <taxon>Agaricomycetes</taxon>
        <taxon>Agaricomycetidae</taxon>
        <taxon>Agaricales</taxon>
        <taxon>Agaricineae</taxon>
        <taxon>Psathyrellaceae</taxon>
        <taxon>Ephemerocybe</taxon>
    </lineage>
</organism>
<name>A0A8H6I0S4_9AGAR</name>
<dbReference type="AlphaFoldDB" id="A0A8H6I0S4"/>
<dbReference type="Proteomes" id="UP000521943">
    <property type="component" value="Unassembled WGS sequence"/>
</dbReference>
<evidence type="ECO:0000313" key="1">
    <source>
        <dbReference type="EMBL" id="KAF6756536.1"/>
    </source>
</evidence>
<comment type="caution">
    <text evidence="1">The sequence shown here is derived from an EMBL/GenBank/DDBJ whole genome shotgun (WGS) entry which is preliminary data.</text>
</comment>
<evidence type="ECO:0000313" key="2">
    <source>
        <dbReference type="Proteomes" id="UP000521943"/>
    </source>
</evidence>
<sequence length="161" mass="18259">MAWENAKYFWNIDFITDVTSLFHLLPESSWTVHWTGRTPVGLETCRTVPDSNLAGHFYLLTGQKVQQKSRKSTRSPASLPDFQRKSSWSPVGIMGECEVLEHGELLHYMILFLHAQNSRLSRPGAIQAKYSTIVLSDYASAMKPVPPTSFKRKEGRGDKQC</sequence>
<accession>A0A8H6I0S4</accession>
<dbReference type="EMBL" id="JACGCI010000025">
    <property type="protein sequence ID" value="KAF6756536.1"/>
    <property type="molecule type" value="Genomic_DNA"/>
</dbReference>
<keyword evidence="2" id="KW-1185">Reference proteome</keyword>
<protein>
    <submittedName>
        <fullName evidence="1">Uncharacterized protein</fullName>
    </submittedName>
</protein>